<dbReference type="AlphaFoldDB" id="A0A8I0DA17"/>
<protein>
    <submittedName>
        <fullName evidence="1">DUF2612 domain-containing protein</fullName>
    </submittedName>
</protein>
<organism evidence="1 2">
    <name type="scientific">Morganella morganii</name>
    <name type="common">Proteus morganii</name>
    <dbReference type="NCBI Taxonomy" id="582"/>
    <lineage>
        <taxon>Bacteria</taxon>
        <taxon>Pseudomonadati</taxon>
        <taxon>Pseudomonadota</taxon>
        <taxon>Gammaproteobacteria</taxon>
        <taxon>Enterobacterales</taxon>
        <taxon>Morganellaceae</taxon>
        <taxon>Morganella</taxon>
    </lineage>
</organism>
<dbReference type="Pfam" id="PF11041">
    <property type="entry name" value="Phage_Wedge1"/>
    <property type="match status" value="1"/>
</dbReference>
<dbReference type="EMBL" id="PKLF01000002">
    <property type="protein sequence ID" value="MBE8611227.1"/>
    <property type="molecule type" value="Genomic_DNA"/>
</dbReference>
<proteinExistence type="predicted"/>
<evidence type="ECO:0000313" key="1">
    <source>
        <dbReference type="EMBL" id="MBE8611227.1"/>
    </source>
</evidence>
<accession>A0A8I0DA17</accession>
<dbReference type="InterPro" id="IPR021283">
    <property type="entry name" value="Phage_Wedge1"/>
</dbReference>
<name>A0A8I0DA17_MORMO</name>
<comment type="caution">
    <text evidence="1">The sequence shown here is derived from an EMBL/GenBank/DDBJ whole genome shotgun (WGS) entry which is preliminary data.</text>
</comment>
<reference evidence="1" key="1">
    <citation type="submission" date="2017-12" db="EMBL/GenBank/DDBJ databases">
        <title>Genome sequencing and analysis.</title>
        <authorList>
            <person name="Huang Y.-T."/>
        </authorList>
    </citation>
    <scope>NUCLEOTIDE SEQUENCE</scope>
    <source>
        <strain evidence="1">VGH116</strain>
    </source>
</reference>
<dbReference type="RefSeq" id="WP_004239637.1">
    <property type="nucleotide sequence ID" value="NZ_BFCJ01000022.1"/>
</dbReference>
<evidence type="ECO:0000313" key="2">
    <source>
        <dbReference type="Proteomes" id="UP000650477"/>
    </source>
</evidence>
<dbReference type="Proteomes" id="UP000650477">
    <property type="component" value="Unassembled WGS sequence"/>
</dbReference>
<sequence>MTDSIQSFSFHSDLLRALLWQYEEAENLKALARHKSDWFERATVSFWQNWYNDVFNIDTATDFGLGIWARILDVPLGVDIPPHDKTKIGTGFGNKKANFRANFRRNSDYTLSLTQEQKRLIIRMRYFNLTQSPTVSNINEFLERFFGNKDSRVFVLDPLDMTYLYYVFNFNPDERLRVLLENFDLMPRPSGVGVKYRIVTKKAFGHGENRKNFLSSNFGA</sequence>
<gene>
    <name evidence="1" type="ORF">CYG68_02135</name>
</gene>